<dbReference type="PANTHER" id="PTHR19278">
    <property type="entry name" value="OROTATE PHOSPHORIBOSYLTRANSFERASE"/>
    <property type="match status" value="1"/>
</dbReference>
<dbReference type="EMBL" id="MFEO01000003">
    <property type="protein sequence ID" value="OGE91190.1"/>
    <property type="molecule type" value="Genomic_DNA"/>
</dbReference>
<name>A0A1F5PND6_9BACT</name>
<reference evidence="3 4" key="1">
    <citation type="journal article" date="2016" name="Nat. Commun.">
        <title>Thousands of microbial genomes shed light on interconnected biogeochemical processes in an aquifer system.</title>
        <authorList>
            <person name="Anantharaman K."/>
            <person name="Brown C.T."/>
            <person name="Hug L.A."/>
            <person name="Sharon I."/>
            <person name="Castelle C.J."/>
            <person name="Probst A.J."/>
            <person name="Thomas B.C."/>
            <person name="Singh A."/>
            <person name="Wilkins M.J."/>
            <person name="Karaoz U."/>
            <person name="Brodie E.L."/>
            <person name="Williams K.H."/>
            <person name="Hubbard S.S."/>
            <person name="Banfield J.F."/>
        </authorList>
    </citation>
    <scope>NUCLEOTIDE SEQUENCE [LARGE SCALE GENOMIC DNA]</scope>
</reference>
<dbReference type="Gene3D" id="3.40.50.2020">
    <property type="match status" value="1"/>
</dbReference>
<gene>
    <name evidence="3" type="ORF">A2722_01775</name>
</gene>
<proteinExistence type="predicted"/>
<dbReference type="InterPro" id="IPR029057">
    <property type="entry name" value="PRTase-like"/>
</dbReference>
<evidence type="ECO:0000313" key="4">
    <source>
        <dbReference type="Proteomes" id="UP000178377"/>
    </source>
</evidence>
<comment type="pathway">
    <text evidence="1">Pyrimidine metabolism; UMP biosynthesis via de novo pathway.</text>
</comment>
<keyword evidence="2" id="KW-0665">Pyrimidine biosynthesis</keyword>
<dbReference type="GO" id="GO:0019856">
    <property type="term" value="P:pyrimidine nucleobase biosynthetic process"/>
    <property type="evidence" value="ECO:0007669"/>
    <property type="project" value="TreeGrafter"/>
</dbReference>
<evidence type="ECO:0000313" key="3">
    <source>
        <dbReference type="EMBL" id="OGE91190.1"/>
    </source>
</evidence>
<sequence>MQTPSGAVYTHDDLELLKEMATSHFITLSDKPYLLNSGIESRFYVHGRQDLTDHPRLVWMVGEKIATLIAKQTLRADGQPCLIGIPTVGNSFAQAASMVAFREGIEMPNGKRLCYRVMREVRKDHGPHRGWVNGEPDSGQTYWLVDNTLTDGKSKLAATAKLRQDKYPCGSDHPDTYPCLIWIDRQQGGLEKLKAAGFTRLVVAYNLLDVVYAYAELRLWARKSVRMVAEEIRQHKLLGK</sequence>
<protein>
    <recommendedName>
        <fullName evidence="5">Phosphoribosyltransferase domain-containing protein</fullName>
    </recommendedName>
</protein>
<dbReference type="PANTHER" id="PTHR19278:SF9">
    <property type="entry name" value="URIDINE 5'-MONOPHOSPHATE SYNTHASE"/>
    <property type="match status" value="1"/>
</dbReference>
<dbReference type="SUPFAM" id="SSF53271">
    <property type="entry name" value="PRTase-like"/>
    <property type="match status" value="1"/>
</dbReference>
<dbReference type="GO" id="GO:0006222">
    <property type="term" value="P:UMP biosynthetic process"/>
    <property type="evidence" value="ECO:0007669"/>
    <property type="project" value="TreeGrafter"/>
</dbReference>
<dbReference type="GO" id="GO:0004588">
    <property type="term" value="F:orotate phosphoribosyltransferase activity"/>
    <property type="evidence" value="ECO:0007669"/>
    <property type="project" value="TreeGrafter"/>
</dbReference>
<evidence type="ECO:0000256" key="2">
    <source>
        <dbReference type="ARBA" id="ARBA00022975"/>
    </source>
</evidence>
<dbReference type="Proteomes" id="UP000178377">
    <property type="component" value="Unassembled WGS sequence"/>
</dbReference>
<evidence type="ECO:0000256" key="1">
    <source>
        <dbReference type="ARBA" id="ARBA00004725"/>
    </source>
</evidence>
<organism evidence="3 4">
    <name type="scientific">Candidatus Doudnabacteria bacterium RIFCSPHIGHO2_01_FULL_50_11</name>
    <dbReference type="NCBI Taxonomy" id="1817828"/>
    <lineage>
        <taxon>Bacteria</taxon>
        <taxon>Candidatus Doudnaibacteriota</taxon>
    </lineage>
</organism>
<dbReference type="AlphaFoldDB" id="A0A1F5PND6"/>
<dbReference type="STRING" id="1817828.A2722_01775"/>
<accession>A0A1F5PND6</accession>
<comment type="caution">
    <text evidence="3">The sequence shown here is derived from an EMBL/GenBank/DDBJ whole genome shotgun (WGS) entry which is preliminary data.</text>
</comment>
<evidence type="ECO:0008006" key="5">
    <source>
        <dbReference type="Google" id="ProtNLM"/>
    </source>
</evidence>